<dbReference type="GO" id="GO:0009313">
    <property type="term" value="P:oligosaccharide catabolic process"/>
    <property type="evidence" value="ECO:0007669"/>
    <property type="project" value="TreeGrafter"/>
</dbReference>
<dbReference type="CDD" id="cd11316">
    <property type="entry name" value="AmyAc_bac2_AmyA"/>
    <property type="match status" value="1"/>
</dbReference>
<dbReference type="SUPFAM" id="SSF51445">
    <property type="entry name" value="(Trans)glycosidases"/>
    <property type="match status" value="1"/>
</dbReference>
<dbReference type="InterPro" id="IPR045857">
    <property type="entry name" value="O16G_dom_2"/>
</dbReference>
<evidence type="ECO:0000256" key="1">
    <source>
        <dbReference type="ARBA" id="ARBA00008061"/>
    </source>
</evidence>
<dbReference type="PANTHER" id="PTHR10357:SF179">
    <property type="entry name" value="NEUTRAL AND BASIC AMINO ACID TRANSPORT PROTEIN RBAT"/>
    <property type="match status" value="1"/>
</dbReference>
<dbReference type="InterPro" id="IPR017853">
    <property type="entry name" value="GH"/>
</dbReference>
<evidence type="ECO:0000259" key="3">
    <source>
        <dbReference type="SMART" id="SM00642"/>
    </source>
</evidence>
<sequence length="554" mass="62029">MRAKLLRKELAILCATACMLSACGNTPLNIIDDKYRTTYEVFVYSFYDSDGDGIGDLQGLIQKLDYINDGDDATDTDLGCNEIWLMPICPSTTYHKYDVTDYKDIDPQYGSMDDFDELVKACHDRKVNIIVDTVLNHTSDQHPWFKEAASYIRDNAESIKDAETSEDGNILFSQEDLVNCKYLGYYNFSKDKKEGYEPLKGTDIYYEARFWSGMPDLNLDSEDVRAEIQDITGFWTEHGVDGFRLDAVTSYYTGNDESNIEFMTWLNSEIKEQNKDAYIVGEAWTNIATYSKYYASGIDSFFDFDMSGSEGDIAKMARGKYVASKYAETLASTEKTLSAANPEAINAPFYTNHDMARSAGYYTGRHSQEGVKLAGALNLLTSGNAFIYYGEELGMVGSGKDENKRAPMQWGSQDAEGMCDGPADMDSFDMKYPSLDEQIKDTQSIYNYYKAAIRLRNTYPVIARGVTEPIEELADKDISCYIKKEKQNGEFETGSLLFLINISDEAREVDLGKNAEAAQYTELAYSLNATEAVSTISGEVVTVPAFGIAVLTKK</sequence>
<reference evidence="5" key="1">
    <citation type="submission" date="2016-10" db="EMBL/GenBank/DDBJ databases">
        <title>The complete genome sequence of the rumen bacterium Butyrivibrio hungatei MB2003.</title>
        <authorList>
            <person name="Palevich N."/>
            <person name="Kelly W.J."/>
            <person name="Leahy S.C."/>
            <person name="Altermann E."/>
            <person name="Rakonjac J."/>
            <person name="Attwood G.T."/>
        </authorList>
    </citation>
    <scope>NUCLEOTIDE SEQUENCE [LARGE SCALE GENOMIC DNA]</scope>
    <source>
        <strain evidence="5">MB2003</strain>
    </source>
</reference>
<dbReference type="KEGG" id="bhu:bhn_I0634"/>
<feature type="signal peptide" evidence="2">
    <location>
        <begin position="1"/>
        <end position="24"/>
    </location>
</feature>
<feature type="domain" description="Glycosyl hydrolase family 13 catalytic" evidence="3">
    <location>
        <begin position="40"/>
        <end position="429"/>
    </location>
</feature>
<dbReference type="AlphaFoldDB" id="A0A1D9NZ76"/>
<feature type="chain" id="PRO_5039134824" evidence="2">
    <location>
        <begin position="25"/>
        <end position="554"/>
    </location>
</feature>
<dbReference type="SMART" id="SM00642">
    <property type="entry name" value="Aamy"/>
    <property type="match status" value="1"/>
</dbReference>
<dbReference type="OrthoDB" id="9805159at2"/>
<name>A0A1D9NZ76_9FIRM</name>
<dbReference type="Gene3D" id="3.90.400.10">
    <property type="entry name" value="Oligo-1,6-glucosidase, Domain 2"/>
    <property type="match status" value="1"/>
</dbReference>
<evidence type="ECO:0000256" key="2">
    <source>
        <dbReference type="SAM" id="SignalP"/>
    </source>
</evidence>
<dbReference type="RefSeq" id="WP_071175423.1">
    <property type="nucleotide sequence ID" value="NZ_CP017831.1"/>
</dbReference>
<proteinExistence type="inferred from homology"/>
<keyword evidence="5" id="KW-1185">Reference proteome</keyword>
<comment type="similarity">
    <text evidence="1">Belongs to the glycosyl hydrolase 13 family.</text>
</comment>
<dbReference type="Proteomes" id="UP000179284">
    <property type="component" value="Chromosome I"/>
</dbReference>
<dbReference type="InterPro" id="IPR006047">
    <property type="entry name" value="GH13_cat_dom"/>
</dbReference>
<dbReference type="Pfam" id="PF00128">
    <property type="entry name" value="Alpha-amylase"/>
    <property type="match status" value="1"/>
</dbReference>
<organism evidence="4 5">
    <name type="scientific">Butyrivibrio hungatei</name>
    <dbReference type="NCBI Taxonomy" id="185008"/>
    <lineage>
        <taxon>Bacteria</taxon>
        <taxon>Bacillati</taxon>
        <taxon>Bacillota</taxon>
        <taxon>Clostridia</taxon>
        <taxon>Lachnospirales</taxon>
        <taxon>Lachnospiraceae</taxon>
        <taxon>Butyrivibrio</taxon>
    </lineage>
</organism>
<dbReference type="Gene3D" id="3.20.20.80">
    <property type="entry name" value="Glycosidases"/>
    <property type="match status" value="1"/>
</dbReference>
<dbReference type="PROSITE" id="PS51257">
    <property type="entry name" value="PROKAR_LIPOPROTEIN"/>
    <property type="match status" value="1"/>
</dbReference>
<evidence type="ECO:0000313" key="5">
    <source>
        <dbReference type="Proteomes" id="UP000179284"/>
    </source>
</evidence>
<protein>
    <submittedName>
        <fullName evidence="4">Alpha-amylase Amy13B</fullName>
    </submittedName>
</protein>
<evidence type="ECO:0000313" key="4">
    <source>
        <dbReference type="EMBL" id="AOZ95668.1"/>
    </source>
</evidence>
<gene>
    <name evidence="4" type="ORF">bhn_I0634</name>
</gene>
<accession>A0A1D9NZ76</accession>
<dbReference type="PANTHER" id="PTHR10357">
    <property type="entry name" value="ALPHA-AMYLASE FAMILY MEMBER"/>
    <property type="match status" value="1"/>
</dbReference>
<dbReference type="EMBL" id="CP017831">
    <property type="protein sequence ID" value="AOZ95668.1"/>
    <property type="molecule type" value="Genomic_DNA"/>
</dbReference>
<keyword evidence="2" id="KW-0732">Signal</keyword>
<dbReference type="GO" id="GO:0004556">
    <property type="term" value="F:alpha-amylase activity"/>
    <property type="evidence" value="ECO:0007669"/>
    <property type="project" value="TreeGrafter"/>
</dbReference>